<evidence type="ECO:0000313" key="2">
    <source>
        <dbReference type="Proteomes" id="UP001153678"/>
    </source>
</evidence>
<dbReference type="EMBL" id="CAMKVN010001040">
    <property type="protein sequence ID" value="CAI2173250.1"/>
    <property type="molecule type" value="Genomic_DNA"/>
</dbReference>
<reference evidence="1" key="1">
    <citation type="submission" date="2022-08" db="EMBL/GenBank/DDBJ databases">
        <authorList>
            <person name="Kallberg Y."/>
            <person name="Tangrot J."/>
            <person name="Rosling A."/>
        </authorList>
    </citation>
    <scope>NUCLEOTIDE SEQUENCE</scope>
    <source>
        <strain evidence="1">Wild A</strain>
    </source>
</reference>
<keyword evidence="2" id="KW-1185">Reference proteome</keyword>
<organism evidence="1 2">
    <name type="scientific">Funneliformis geosporum</name>
    <dbReference type="NCBI Taxonomy" id="1117311"/>
    <lineage>
        <taxon>Eukaryota</taxon>
        <taxon>Fungi</taxon>
        <taxon>Fungi incertae sedis</taxon>
        <taxon>Mucoromycota</taxon>
        <taxon>Glomeromycotina</taxon>
        <taxon>Glomeromycetes</taxon>
        <taxon>Glomerales</taxon>
        <taxon>Glomeraceae</taxon>
        <taxon>Funneliformis</taxon>
    </lineage>
</organism>
<proteinExistence type="predicted"/>
<dbReference type="AlphaFoldDB" id="A0A9W4WUK5"/>
<gene>
    <name evidence="1" type="ORF">FWILDA_LOCUS5991</name>
</gene>
<protein>
    <submittedName>
        <fullName evidence="1">5336_t:CDS:1</fullName>
    </submittedName>
</protein>
<accession>A0A9W4WUK5</accession>
<evidence type="ECO:0000313" key="1">
    <source>
        <dbReference type="EMBL" id="CAI2173250.1"/>
    </source>
</evidence>
<name>A0A9W4WUK5_9GLOM</name>
<dbReference type="Proteomes" id="UP001153678">
    <property type="component" value="Unassembled WGS sequence"/>
</dbReference>
<sequence>MTITFLGKKDCSAILSSGQIKHKIPKIKILIQSLVNDTDEFRPDVSGWKPKIKQRFEPIIHSSPLPLLWIEVVYVATQDQPIPDVAYGATQDQSITDVGRASISSLCGDS</sequence>
<comment type="caution">
    <text evidence="1">The sequence shown here is derived from an EMBL/GenBank/DDBJ whole genome shotgun (WGS) entry which is preliminary data.</text>
</comment>